<protein>
    <submittedName>
        <fullName evidence="2">Zinc-binding peptidase</fullName>
    </submittedName>
</protein>
<dbReference type="PIRSF" id="PIRSF012641">
    <property type="entry name" value="UCP012641"/>
    <property type="match status" value="1"/>
</dbReference>
<organism evidence="2 3">
    <name type="scientific">Devosia sediminis</name>
    <dbReference type="NCBI Taxonomy" id="2798801"/>
    <lineage>
        <taxon>Bacteria</taxon>
        <taxon>Pseudomonadati</taxon>
        <taxon>Pseudomonadota</taxon>
        <taxon>Alphaproteobacteria</taxon>
        <taxon>Hyphomicrobiales</taxon>
        <taxon>Devosiaceae</taxon>
        <taxon>Devosia</taxon>
    </lineage>
</organism>
<evidence type="ECO:0000313" key="2">
    <source>
        <dbReference type="EMBL" id="MBJ3786965.1"/>
    </source>
</evidence>
<reference evidence="2" key="1">
    <citation type="submission" date="2020-12" db="EMBL/GenBank/DDBJ databases">
        <title>Devosia sp. MSA67 isolated from Mo River.</title>
        <authorList>
            <person name="Ma F."/>
            <person name="Zi Z."/>
        </authorList>
    </citation>
    <scope>NUCLEOTIDE SEQUENCE</scope>
    <source>
        <strain evidence="2">MSA67</strain>
    </source>
</reference>
<dbReference type="EMBL" id="JAEKMH010000006">
    <property type="protein sequence ID" value="MBJ3786965.1"/>
    <property type="molecule type" value="Genomic_DNA"/>
</dbReference>
<dbReference type="Pfam" id="PF15887">
    <property type="entry name" value="Peptidase_Mx"/>
    <property type="match status" value="1"/>
</dbReference>
<dbReference type="InterPro" id="IPR011201">
    <property type="entry name" value="Zinc-ribbon_6_bact"/>
</dbReference>
<comment type="caution">
    <text evidence="2">The sequence shown here is derived from an EMBL/GenBank/DDBJ whole genome shotgun (WGS) entry which is preliminary data.</text>
</comment>
<dbReference type="InterPro" id="IPR031321">
    <property type="entry name" value="UCP012641"/>
</dbReference>
<dbReference type="Pfam" id="PF10005">
    <property type="entry name" value="Zn_ribbon_DZR_6"/>
    <property type="match status" value="1"/>
</dbReference>
<accession>A0A934J389</accession>
<dbReference type="RefSeq" id="WP_198878160.1">
    <property type="nucleotide sequence ID" value="NZ_JAEKMH010000006.1"/>
</dbReference>
<evidence type="ECO:0000313" key="3">
    <source>
        <dbReference type="Proteomes" id="UP000602124"/>
    </source>
</evidence>
<sequence length="364" mass="40614">MRLFSCDHCGNTLYFENAVCERCGHALGFVPEHGALISLEDDNGAWISPAFPGKRFLYCANAAHGACNWLIEAGNDGAYYCAACRHNDTIPDIGDPANLTRWQTIERAKKRLVYSLIRLGLPLETRAENPEHGLAFRFLADGETSAERVMTGHDSGIITIALSEADDAEREYRRTSMNEPYRTLLGHFRHEIGHHYWDLLVDGQPAQEPFRALFGDERADYGEALKAYYANGAPLGWMDTHISAYATAHPWEDFAESFAHLLHIIDTVEMAAAFGIRARPRTGDEALTLPPVTFDPYLEPDMATIIDNWIPLASLLNNLNRAIGQPDAYPFVLSQGVIDKLAFINMLVHQAPVLDQLDRLTSVE</sequence>
<dbReference type="AlphaFoldDB" id="A0A934J389"/>
<keyword evidence="3" id="KW-1185">Reference proteome</keyword>
<proteinExistence type="predicted"/>
<evidence type="ECO:0000259" key="1">
    <source>
        <dbReference type="Pfam" id="PF10005"/>
    </source>
</evidence>
<dbReference type="Proteomes" id="UP000602124">
    <property type="component" value="Unassembled WGS sequence"/>
</dbReference>
<name>A0A934J389_9HYPH</name>
<feature type="domain" description="Zinc-ribbon" evidence="1">
    <location>
        <begin position="3"/>
        <end position="93"/>
    </location>
</feature>
<gene>
    <name evidence="2" type="ORF">JEQ47_19740</name>
</gene>